<organism evidence="2 3">
    <name type="scientific">Orchesella cincta</name>
    <name type="common">Springtail</name>
    <name type="synonym">Podura cincta</name>
    <dbReference type="NCBI Taxonomy" id="48709"/>
    <lineage>
        <taxon>Eukaryota</taxon>
        <taxon>Metazoa</taxon>
        <taxon>Ecdysozoa</taxon>
        <taxon>Arthropoda</taxon>
        <taxon>Hexapoda</taxon>
        <taxon>Collembola</taxon>
        <taxon>Entomobryomorpha</taxon>
        <taxon>Entomobryoidea</taxon>
        <taxon>Orchesellidae</taxon>
        <taxon>Orchesellinae</taxon>
        <taxon>Orchesella</taxon>
    </lineage>
</organism>
<dbReference type="EMBL" id="LJIJ01000220">
    <property type="protein sequence ID" value="ODN00269.1"/>
    <property type="molecule type" value="Genomic_DNA"/>
</dbReference>
<proteinExistence type="predicted"/>
<evidence type="ECO:0000256" key="1">
    <source>
        <dbReference type="SAM" id="SignalP"/>
    </source>
</evidence>
<name>A0A1D2N4R4_ORCCI</name>
<accession>A0A1D2N4R4</accession>
<sequence>MAFISFVVFAIGLTLVNGKAVPGEVKDMPTLLEAKVEAGPMKLEEKRSVEFRTDDSWDHFRVIDPLENGFLNEGGFEDRRNFHNIAKRVLPYSDERIRY</sequence>
<comment type="caution">
    <text evidence="2">The sequence shown here is derived from an EMBL/GenBank/DDBJ whole genome shotgun (WGS) entry which is preliminary data.</text>
</comment>
<reference evidence="2 3" key="1">
    <citation type="journal article" date="2016" name="Genome Biol. Evol.">
        <title>Gene Family Evolution Reflects Adaptation to Soil Environmental Stressors in the Genome of the Collembolan Orchesella cincta.</title>
        <authorList>
            <person name="Faddeeva-Vakhrusheva A."/>
            <person name="Derks M.F."/>
            <person name="Anvar S.Y."/>
            <person name="Agamennone V."/>
            <person name="Suring W."/>
            <person name="Smit S."/>
            <person name="van Straalen N.M."/>
            <person name="Roelofs D."/>
        </authorList>
    </citation>
    <scope>NUCLEOTIDE SEQUENCE [LARGE SCALE GENOMIC DNA]</scope>
    <source>
        <tissue evidence="2">Mixed pool</tissue>
    </source>
</reference>
<dbReference type="AlphaFoldDB" id="A0A1D2N4R4"/>
<evidence type="ECO:0000313" key="3">
    <source>
        <dbReference type="Proteomes" id="UP000094527"/>
    </source>
</evidence>
<dbReference type="Proteomes" id="UP000094527">
    <property type="component" value="Unassembled WGS sequence"/>
</dbReference>
<feature type="chain" id="PRO_5008905027" evidence="1">
    <location>
        <begin position="19"/>
        <end position="99"/>
    </location>
</feature>
<keyword evidence="3" id="KW-1185">Reference proteome</keyword>
<gene>
    <name evidence="2" type="ORF">Ocin01_06424</name>
</gene>
<feature type="signal peptide" evidence="1">
    <location>
        <begin position="1"/>
        <end position="18"/>
    </location>
</feature>
<keyword evidence="1" id="KW-0732">Signal</keyword>
<evidence type="ECO:0000313" key="2">
    <source>
        <dbReference type="EMBL" id="ODN00269.1"/>
    </source>
</evidence>
<protein>
    <submittedName>
        <fullName evidence="2">Uncharacterized protein</fullName>
    </submittedName>
</protein>